<keyword evidence="2" id="KW-1185">Reference proteome</keyword>
<gene>
    <name evidence="1" type="ORF">GS597_19580</name>
</gene>
<evidence type="ECO:0000313" key="2">
    <source>
        <dbReference type="Proteomes" id="UP000607397"/>
    </source>
</evidence>
<dbReference type="Gene3D" id="1.20.1220.20">
    <property type="entry name" value="Uncharcterised protein PF01724"/>
    <property type="match status" value="1"/>
</dbReference>
<reference evidence="1" key="1">
    <citation type="submission" date="2019-12" db="EMBL/GenBank/DDBJ databases">
        <title>High-Quality draft genome sequences of three cyanobacteria isolated from the limestone walls of the Old Cathedral of Coimbra.</title>
        <authorList>
            <person name="Tiago I."/>
            <person name="Soares F."/>
            <person name="Portugal A."/>
        </authorList>
    </citation>
    <scope>NUCLEOTIDE SEQUENCE [LARGE SCALE GENOMIC DNA]</scope>
    <source>
        <strain evidence="1">C</strain>
    </source>
</reference>
<comment type="caution">
    <text evidence="1">The sequence shown here is derived from an EMBL/GenBank/DDBJ whole genome shotgun (WGS) entry which is preliminary data.</text>
</comment>
<protein>
    <submittedName>
        <fullName evidence="1">DUF29 family protein</fullName>
    </submittedName>
</protein>
<proteinExistence type="predicted"/>
<dbReference type="Pfam" id="PF01724">
    <property type="entry name" value="DUF29"/>
    <property type="match status" value="1"/>
</dbReference>
<sequence>MANTLTQLRAGDNVDVQHLIEEIEGLAARDRTDLKTRLKVLSNSRPVRLA</sequence>
<accession>A0A8K2A2L3</accession>
<organism evidence="1 2">
    <name type="scientific">Petrachloros mirabilis ULC683</name>
    <dbReference type="NCBI Taxonomy" id="2781853"/>
    <lineage>
        <taxon>Bacteria</taxon>
        <taxon>Bacillati</taxon>
        <taxon>Cyanobacteriota</taxon>
        <taxon>Cyanophyceae</taxon>
        <taxon>Synechococcales</taxon>
        <taxon>Petrachlorosaceae</taxon>
        <taxon>Petrachloros</taxon>
        <taxon>Petrachloros mirabilis</taxon>
    </lineage>
</organism>
<dbReference type="EMBL" id="WVIC01000063">
    <property type="protein sequence ID" value="NCJ08666.1"/>
    <property type="molecule type" value="Genomic_DNA"/>
</dbReference>
<dbReference type="RefSeq" id="WP_161827135.1">
    <property type="nucleotide sequence ID" value="NZ_WVIC01000063.1"/>
</dbReference>
<evidence type="ECO:0000313" key="1">
    <source>
        <dbReference type="EMBL" id="NCJ08666.1"/>
    </source>
</evidence>
<dbReference type="Proteomes" id="UP000607397">
    <property type="component" value="Unassembled WGS sequence"/>
</dbReference>
<dbReference type="AlphaFoldDB" id="A0A8K2A2L3"/>
<name>A0A8K2A2L3_9CYAN</name>